<sequence length="142" mass="15884">MKHDPSAEVPPSDEALCSYKSRKCPNPRAVKRNGCMHTLCEYHRARQNEHQRKSDRKHKGSKHARQLMKQCGTVQSINTSVHFHGASSHDRAFSTLSMHVSPAPSTTPDGLLYGNLFKEMSFVEAFELHEALRAVTASPGLM</sequence>
<evidence type="ECO:0000256" key="1">
    <source>
        <dbReference type="SAM" id="MobiDB-lite"/>
    </source>
</evidence>
<reference evidence="2" key="1">
    <citation type="submission" date="2013-12" db="EMBL/GenBank/DDBJ databases">
        <title>The Genome Sequence of Aphanomyces invadans NJM9701.</title>
        <authorList>
            <consortium name="The Broad Institute Genomics Platform"/>
            <person name="Russ C."/>
            <person name="Tyler B."/>
            <person name="van West P."/>
            <person name="Dieguez-Uribeondo J."/>
            <person name="Young S.K."/>
            <person name="Zeng Q."/>
            <person name="Gargeya S."/>
            <person name="Fitzgerald M."/>
            <person name="Abouelleil A."/>
            <person name="Alvarado L."/>
            <person name="Chapman S.B."/>
            <person name="Gainer-Dewar J."/>
            <person name="Goldberg J."/>
            <person name="Griggs A."/>
            <person name="Gujja S."/>
            <person name="Hansen M."/>
            <person name="Howarth C."/>
            <person name="Imamovic A."/>
            <person name="Ireland A."/>
            <person name="Larimer J."/>
            <person name="McCowan C."/>
            <person name="Murphy C."/>
            <person name="Pearson M."/>
            <person name="Poon T.W."/>
            <person name="Priest M."/>
            <person name="Roberts A."/>
            <person name="Saif S."/>
            <person name="Shea T."/>
            <person name="Sykes S."/>
            <person name="Wortman J."/>
            <person name="Nusbaum C."/>
            <person name="Birren B."/>
        </authorList>
    </citation>
    <scope>NUCLEOTIDE SEQUENCE [LARGE SCALE GENOMIC DNA]</scope>
    <source>
        <strain evidence="2">NJM9701</strain>
    </source>
</reference>
<protein>
    <submittedName>
        <fullName evidence="2">Uncharacterized protein</fullName>
    </submittedName>
</protein>
<dbReference type="VEuPathDB" id="FungiDB:H310_01269"/>
<dbReference type="eggNOG" id="ENOG502S6PQ">
    <property type="taxonomic scope" value="Eukaryota"/>
</dbReference>
<feature type="region of interest" description="Disordered" evidence="1">
    <location>
        <begin position="46"/>
        <end position="65"/>
    </location>
</feature>
<proteinExistence type="predicted"/>
<dbReference type="GeneID" id="20078319"/>
<feature type="compositionally biased region" description="Basic residues" evidence="1">
    <location>
        <begin position="53"/>
        <end position="65"/>
    </location>
</feature>
<dbReference type="RefSeq" id="XP_008862556.1">
    <property type="nucleotide sequence ID" value="XM_008864334.1"/>
</dbReference>
<dbReference type="EMBL" id="KI913953">
    <property type="protein sequence ID" value="ETW08751.1"/>
    <property type="molecule type" value="Genomic_DNA"/>
</dbReference>
<evidence type="ECO:0000313" key="2">
    <source>
        <dbReference type="EMBL" id="ETW08751.1"/>
    </source>
</evidence>
<accession>A0A024UQL5</accession>
<dbReference type="AlphaFoldDB" id="A0A024UQL5"/>
<name>A0A024UQL5_9STRA</name>
<dbReference type="OrthoDB" id="77806at2759"/>
<gene>
    <name evidence="2" type="ORF">H310_01269</name>
</gene>
<organism evidence="2">
    <name type="scientific">Aphanomyces invadans</name>
    <dbReference type="NCBI Taxonomy" id="157072"/>
    <lineage>
        <taxon>Eukaryota</taxon>
        <taxon>Sar</taxon>
        <taxon>Stramenopiles</taxon>
        <taxon>Oomycota</taxon>
        <taxon>Saprolegniomycetes</taxon>
        <taxon>Saprolegniales</taxon>
        <taxon>Verrucalvaceae</taxon>
        <taxon>Aphanomyces</taxon>
    </lineage>
</organism>